<organism evidence="1 2">
    <name type="scientific">Lithospermum erythrorhizon</name>
    <name type="common">Purple gromwell</name>
    <name type="synonym">Lithospermum officinale var. erythrorhizon</name>
    <dbReference type="NCBI Taxonomy" id="34254"/>
    <lineage>
        <taxon>Eukaryota</taxon>
        <taxon>Viridiplantae</taxon>
        <taxon>Streptophyta</taxon>
        <taxon>Embryophyta</taxon>
        <taxon>Tracheophyta</taxon>
        <taxon>Spermatophyta</taxon>
        <taxon>Magnoliopsida</taxon>
        <taxon>eudicotyledons</taxon>
        <taxon>Gunneridae</taxon>
        <taxon>Pentapetalae</taxon>
        <taxon>asterids</taxon>
        <taxon>lamiids</taxon>
        <taxon>Boraginales</taxon>
        <taxon>Boraginaceae</taxon>
        <taxon>Boraginoideae</taxon>
        <taxon>Lithospermeae</taxon>
        <taxon>Lithospermum</taxon>
    </lineage>
</organism>
<dbReference type="PANTHER" id="PTHR31973">
    <property type="entry name" value="POLYPROTEIN, PUTATIVE-RELATED"/>
    <property type="match status" value="1"/>
</dbReference>
<dbReference type="Proteomes" id="UP001454036">
    <property type="component" value="Unassembled WGS sequence"/>
</dbReference>
<evidence type="ECO:0000313" key="2">
    <source>
        <dbReference type="Proteomes" id="UP001454036"/>
    </source>
</evidence>
<dbReference type="PANTHER" id="PTHR31973:SF187">
    <property type="entry name" value="MUTATOR TRANSPOSASE MUDRA PROTEIN"/>
    <property type="match status" value="1"/>
</dbReference>
<protein>
    <submittedName>
        <fullName evidence="1">Uncharacterized protein</fullName>
    </submittedName>
</protein>
<sequence>MKKMKSLDVLALKWFEDKDASQWSRAYFTPTSKCDVLLNNMCKVFNSFILDARNKPILTIMPMIKDLIMVRMQMNRDKAGHGEGKLCPKPRAKLIKYVKDAMDCMPMKCDRAHFQVYSGGSTNQWVVDLDKK</sequence>
<gene>
    <name evidence="1" type="ORF">LIER_35231</name>
</gene>
<evidence type="ECO:0000313" key="1">
    <source>
        <dbReference type="EMBL" id="GAA0140416.1"/>
    </source>
</evidence>
<reference evidence="1 2" key="1">
    <citation type="submission" date="2024-01" db="EMBL/GenBank/DDBJ databases">
        <title>The complete chloroplast genome sequence of Lithospermum erythrorhizon: insights into the phylogenetic relationship among Boraginaceae species and the maternal lineages of purple gromwells.</title>
        <authorList>
            <person name="Okada T."/>
            <person name="Watanabe K."/>
        </authorList>
    </citation>
    <scope>NUCLEOTIDE SEQUENCE [LARGE SCALE GENOMIC DNA]</scope>
</reference>
<accession>A0AAV3NMV2</accession>
<comment type="caution">
    <text evidence="1">The sequence shown here is derived from an EMBL/GenBank/DDBJ whole genome shotgun (WGS) entry which is preliminary data.</text>
</comment>
<proteinExistence type="predicted"/>
<keyword evidence="2" id="KW-1185">Reference proteome</keyword>
<dbReference type="EMBL" id="BAABME010015291">
    <property type="protein sequence ID" value="GAA0140416.1"/>
    <property type="molecule type" value="Genomic_DNA"/>
</dbReference>
<dbReference type="AlphaFoldDB" id="A0AAV3NMV2"/>
<name>A0AAV3NMV2_LITER</name>